<dbReference type="HOGENOM" id="CLU_515258_0_0_1"/>
<dbReference type="AlphaFoldDB" id="J3MW83"/>
<dbReference type="PROSITE" id="PS50011">
    <property type="entry name" value="PROTEIN_KINASE_DOM"/>
    <property type="match status" value="1"/>
</dbReference>
<evidence type="ECO:0000259" key="3">
    <source>
        <dbReference type="PROSITE" id="PS50011"/>
    </source>
</evidence>
<dbReference type="PANTHER" id="PTHR46934">
    <property type="entry name" value="MYB_DNA-BIND_3 DOMAIN-CONTAINING PROTEIN-RELATED"/>
    <property type="match status" value="1"/>
</dbReference>
<dbReference type="GO" id="GO:0046872">
    <property type="term" value="F:metal ion binding"/>
    <property type="evidence" value="ECO:0007669"/>
    <property type="project" value="UniProtKB-KW"/>
</dbReference>
<dbReference type="GO" id="GO:0005524">
    <property type="term" value="F:ATP binding"/>
    <property type="evidence" value="ECO:0007669"/>
    <property type="project" value="InterPro"/>
</dbReference>
<proteinExistence type="predicted"/>
<keyword evidence="2" id="KW-0479">Metal-binding</keyword>
<keyword evidence="5" id="KW-1185">Reference proteome</keyword>
<dbReference type="InterPro" id="IPR008271">
    <property type="entry name" value="Ser/Thr_kinase_AS"/>
</dbReference>
<dbReference type="GO" id="GO:0004672">
    <property type="term" value="F:protein kinase activity"/>
    <property type="evidence" value="ECO:0007669"/>
    <property type="project" value="InterPro"/>
</dbReference>
<evidence type="ECO:0000256" key="2">
    <source>
        <dbReference type="ARBA" id="ARBA00022723"/>
    </source>
</evidence>
<evidence type="ECO:0000256" key="1">
    <source>
        <dbReference type="ARBA" id="ARBA00001968"/>
    </source>
</evidence>
<dbReference type="SUPFAM" id="SSF56112">
    <property type="entry name" value="Protein kinase-like (PK-like)"/>
    <property type="match status" value="1"/>
</dbReference>
<dbReference type="InterPro" id="IPR000719">
    <property type="entry name" value="Prot_kinase_dom"/>
</dbReference>
<name>J3MW83_ORYBR</name>
<accession>J3MW83</accession>
<dbReference type="OMA" id="RSIDEDC"/>
<dbReference type="InterPro" id="IPR011009">
    <property type="entry name" value="Kinase-like_dom_sf"/>
</dbReference>
<organism evidence="4">
    <name type="scientific">Oryza brachyantha</name>
    <name type="common">malo sina</name>
    <dbReference type="NCBI Taxonomy" id="4533"/>
    <lineage>
        <taxon>Eukaryota</taxon>
        <taxon>Viridiplantae</taxon>
        <taxon>Streptophyta</taxon>
        <taxon>Embryophyta</taxon>
        <taxon>Tracheophyta</taxon>
        <taxon>Spermatophyta</taxon>
        <taxon>Magnoliopsida</taxon>
        <taxon>Liliopsida</taxon>
        <taxon>Poales</taxon>
        <taxon>Poaceae</taxon>
        <taxon>BOP clade</taxon>
        <taxon>Oryzoideae</taxon>
        <taxon>Oryzeae</taxon>
        <taxon>Oryzinae</taxon>
        <taxon>Oryza</taxon>
    </lineage>
</organism>
<dbReference type="PROSITE" id="PS00108">
    <property type="entry name" value="PROTEIN_KINASE_ST"/>
    <property type="match status" value="1"/>
</dbReference>
<dbReference type="eggNOG" id="KOG4585">
    <property type="taxonomic scope" value="Eukaryota"/>
</dbReference>
<dbReference type="Pfam" id="PF00069">
    <property type="entry name" value="Pkinase"/>
    <property type="match status" value="1"/>
</dbReference>
<dbReference type="InterPro" id="IPR027806">
    <property type="entry name" value="HARBI1_dom"/>
</dbReference>
<dbReference type="Pfam" id="PF12776">
    <property type="entry name" value="Myb_DNA-bind_3"/>
    <property type="match status" value="1"/>
</dbReference>
<dbReference type="Gene3D" id="1.10.510.10">
    <property type="entry name" value="Transferase(Phosphotransferase) domain 1"/>
    <property type="match status" value="1"/>
</dbReference>
<reference evidence="4" key="1">
    <citation type="journal article" date="2013" name="Nat. Commun.">
        <title>Whole-genome sequencing of Oryza brachyantha reveals mechanisms underlying Oryza genome evolution.</title>
        <authorList>
            <person name="Chen J."/>
            <person name="Huang Q."/>
            <person name="Gao D."/>
            <person name="Wang J."/>
            <person name="Lang Y."/>
            <person name="Liu T."/>
            <person name="Li B."/>
            <person name="Bai Z."/>
            <person name="Luis Goicoechea J."/>
            <person name="Liang C."/>
            <person name="Chen C."/>
            <person name="Zhang W."/>
            <person name="Sun S."/>
            <person name="Liao Y."/>
            <person name="Zhang X."/>
            <person name="Yang L."/>
            <person name="Song C."/>
            <person name="Wang M."/>
            <person name="Shi J."/>
            <person name="Liu G."/>
            <person name="Liu J."/>
            <person name="Zhou H."/>
            <person name="Zhou W."/>
            <person name="Yu Q."/>
            <person name="An N."/>
            <person name="Chen Y."/>
            <person name="Cai Q."/>
            <person name="Wang B."/>
            <person name="Liu B."/>
            <person name="Min J."/>
            <person name="Huang Y."/>
            <person name="Wu H."/>
            <person name="Li Z."/>
            <person name="Zhang Y."/>
            <person name="Yin Y."/>
            <person name="Song W."/>
            <person name="Jiang J."/>
            <person name="Jackson S.A."/>
            <person name="Wing R.A."/>
            <person name="Wang J."/>
            <person name="Chen M."/>
        </authorList>
    </citation>
    <scope>NUCLEOTIDE SEQUENCE [LARGE SCALE GENOMIC DNA]</scope>
    <source>
        <strain evidence="4">cv. IRGC 101232</strain>
    </source>
</reference>
<dbReference type="Proteomes" id="UP000006038">
    <property type="component" value="Chromosome 9"/>
</dbReference>
<evidence type="ECO:0000313" key="4">
    <source>
        <dbReference type="EnsemblPlants" id="OB09G12620.1"/>
    </source>
</evidence>
<comment type="cofactor">
    <cofactor evidence="1">
        <name>a divalent metal cation</name>
        <dbReference type="ChEBI" id="CHEBI:60240"/>
    </cofactor>
</comment>
<dbReference type="InterPro" id="IPR024752">
    <property type="entry name" value="Myb/SANT-like_dom"/>
</dbReference>
<dbReference type="EnsemblPlants" id="OB09G12620.1">
    <property type="protein sequence ID" value="OB09G12620.1"/>
    <property type="gene ID" value="OB09G12620"/>
</dbReference>
<feature type="domain" description="Protein kinase" evidence="3">
    <location>
        <begin position="1"/>
        <end position="146"/>
    </location>
</feature>
<sequence>MAVIHRDVKSDNILLDNCMIAKVSNNGASRGLSTNQNGVTTEVQGTFGYMDLEYYQISKLTDKSDTYNFGSILLELLIGQKPVKIISDFTCFVNQGRVLEILDPLVHAEGGKDAKAVTELAATCLNWKRQERPSMRQVEIKLRELLREDHNNYTGAIDGTHVPITINPKIAAPYRNRKSALSQNVMLACDFDLDITFISCGWEGSATDARVLRSAQLSGFRVPEGKFYLVDGGYANTPSFLAPYHGVRYDLKEFGHGHRRPTNYKELFNQSYALLRNHIERAIGVLKKRFPILKVGTFHPIENQMRIPTAAAVFHNLIRGYNGDERWLDHQPHDPHNISPENFVDVPDGDSEYNNDVSALNNQTQQGNVIRDAIAMAMWNDYVMWENCRTQNGWTPEGWKRIVPGFHDKFPHVTFSKRQIQDKEKELKRDYMCLKDARSQSGVSWDDKLGMIVADDPTVWSNICFSFPPAKKFCNKPFPIFEALGELHDGQTAEGLLSFTSLQPTNTQDQTTNPQDDVVTEIGADEFDN</sequence>
<dbReference type="Gramene" id="OB09G12620.1">
    <property type="protein sequence ID" value="OB09G12620.1"/>
    <property type="gene ID" value="OB09G12620"/>
</dbReference>
<reference evidence="4" key="2">
    <citation type="submission" date="2013-04" db="UniProtKB">
        <authorList>
            <consortium name="EnsemblPlants"/>
        </authorList>
    </citation>
    <scope>IDENTIFICATION</scope>
</reference>
<protein>
    <recommendedName>
        <fullName evidence="3">Protein kinase domain-containing protein</fullName>
    </recommendedName>
</protein>
<evidence type="ECO:0000313" key="5">
    <source>
        <dbReference type="Proteomes" id="UP000006038"/>
    </source>
</evidence>
<dbReference type="Pfam" id="PF13359">
    <property type="entry name" value="DDE_Tnp_4"/>
    <property type="match status" value="1"/>
</dbReference>